<dbReference type="EMBL" id="JACYTR010000072">
    <property type="protein sequence ID" value="MBD8527918.1"/>
    <property type="molecule type" value="Genomic_DNA"/>
</dbReference>
<keyword evidence="3" id="KW-1185">Reference proteome</keyword>
<feature type="domain" description="Endonuclease GajA/Old nuclease/RecF-like AAA" evidence="1">
    <location>
        <begin position="1"/>
        <end position="51"/>
    </location>
</feature>
<dbReference type="AlphaFoldDB" id="A0AAW3ZQB3"/>
<dbReference type="Pfam" id="PF13175">
    <property type="entry name" value="AAA_15"/>
    <property type="match status" value="2"/>
</dbReference>
<evidence type="ECO:0000313" key="3">
    <source>
        <dbReference type="Proteomes" id="UP000613768"/>
    </source>
</evidence>
<dbReference type="InterPro" id="IPR027417">
    <property type="entry name" value="P-loop_NTPase"/>
</dbReference>
<dbReference type="SUPFAM" id="SSF52540">
    <property type="entry name" value="P-loop containing nucleoside triphosphate hydrolases"/>
    <property type="match status" value="1"/>
</dbReference>
<dbReference type="Gene3D" id="3.40.50.300">
    <property type="entry name" value="P-loop containing nucleotide triphosphate hydrolases"/>
    <property type="match status" value="1"/>
</dbReference>
<reference evidence="2 3" key="1">
    <citation type="submission" date="2020-09" db="EMBL/GenBank/DDBJ databases">
        <title>Pseudoxanthomonas sp. CAU 1598 isolated from sand of Yaerae Beach.</title>
        <authorList>
            <person name="Kim W."/>
        </authorList>
    </citation>
    <scope>NUCLEOTIDE SEQUENCE [LARGE SCALE GENOMIC DNA]</scope>
    <source>
        <strain evidence="2 3">CAU 1598</strain>
    </source>
</reference>
<organism evidence="2 3">
    <name type="scientific">Pseudomarimonas arenosa</name>
    <dbReference type="NCBI Taxonomy" id="2774145"/>
    <lineage>
        <taxon>Bacteria</taxon>
        <taxon>Pseudomonadati</taxon>
        <taxon>Pseudomonadota</taxon>
        <taxon>Gammaproteobacteria</taxon>
        <taxon>Lysobacterales</taxon>
        <taxon>Lysobacteraceae</taxon>
        <taxon>Pseudomarimonas</taxon>
    </lineage>
</organism>
<feature type="domain" description="Endonuclease GajA/Old nuclease/RecF-like AAA" evidence="1">
    <location>
        <begin position="350"/>
        <end position="434"/>
    </location>
</feature>
<name>A0AAW3ZQB3_9GAMM</name>
<protein>
    <submittedName>
        <fullName evidence="2">AAA family ATPase</fullName>
    </submittedName>
</protein>
<dbReference type="InterPro" id="IPR051396">
    <property type="entry name" value="Bact_Antivir_Def_Nuclease"/>
</dbReference>
<dbReference type="InterPro" id="IPR041685">
    <property type="entry name" value="AAA_GajA/Old/RecF-like"/>
</dbReference>
<dbReference type="PANTHER" id="PTHR43581:SF4">
    <property type="entry name" value="ATP_GTP PHOSPHATASE"/>
    <property type="match status" value="1"/>
</dbReference>
<gene>
    <name evidence="2" type="ORF">IFO71_19395</name>
</gene>
<proteinExistence type="predicted"/>
<dbReference type="PANTHER" id="PTHR43581">
    <property type="entry name" value="ATP/GTP PHOSPHATASE"/>
    <property type="match status" value="1"/>
</dbReference>
<evidence type="ECO:0000313" key="2">
    <source>
        <dbReference type="EMBL" id="MBD8527918.1"/>
    </source>
</evidence>
<dbReference type="RefSeq" id="WP_192031340.1">
    <property type="nucleotide sequence ID" value="NZ_JACYTR010000072.1"/>
</dbReference>
<comment type="caution">
    <text evidence="2">The sequence shown here is derived from an EMBL/GenBank/DDBJ whole genome shotgun (WGS) entry which is preliminary data.</text>
</comment>
<dbReference type="Proteomes" id="UP000613768">
    <property type="component" value="Unassembled WGS sequence"/>
</dbReference>
<accession>A0AAW3ZQB3</accession>
<evidence type="ECO:0000259" key="1">
    <source>
        <dbReference type="Pfam" id="PF13175"/>
    </source>
</evidence>
<sequence>MRLAKVSVSNYRSVIDETSFEVEDGKTILVGANEAGKTAILQAIQHLNRPPEVEKLNPLRDFPRSRYHLIRTKVVNPDQTLVVKGWFKLEDGDQDELPSGFENATYWIERYASDRVAHGVEGGPPRPTVRGLSNDITRLLAHVRRAGFDEETAAKHEAAAAALEKLYSSWSPNFYLTEEQGNSLLQHLNAVLPLVDESVKAEEERHDRLVDACSGPKRHNQALSALRDLCPVFVLFNNYFRVRPRIQLDHLAARIEQKSLDDDYYDYGNQCLLKLLGFTARELSNLASAERPNVNDAGAVAKYQEKLDERHYQLNAASVRLTDEIRHIWAPDESRGEAAKVRIVSDGQYLKLVVEDSIGVEVELDQRSEGFQWLVSFFVVFFAEAADKHDNAVLLLDEPGMSLHGLKQREFRNTLSRLAENNQTIYTTHSPFLVGPDELDLVRVVEMKDRNQGTKVSVTVAASDSPALLPLQEALGYDMAQSLFAQQRNLVVEGLTDYWYVDAMSALLSDAGEKALDAKCALVPAGNAGKVVYFATILHAHKLKVAALLDSDAAGDQAAKQETLIHTLGQKAIMRTKDFYSGLVTSVEIEDLLRESLIDVAKSELGWDVQAAAAAAPARCIVDVFDKNVANFSKYKLAKAFLRWVRQNDATSLRTHEREAFVALFAHANKVLK</sequence>